<evidence type="ECO:0000259" key="4">
    <source>
        <dbReference type="SMART" id="SM00861"/>
    </source>
</evidence>
<dbReference type="Pfam" id="PF02779">
    <property type="entry name" value="Transket_pyr"/>
    <property type="match status" value="1"/>
</dbReference>
<dbReference type="CDD" id="cd07033">
    <property type="entry name" value="TPP_PYR_DXS_TK_like"/>
    <property type="match status" value="1"/>
</dbReference>
<dbReference type="FunFam" id="3.40.50.970:FF:000129">
    <property type="entry name" value="Transketolase"/>
    <property type="match status" value="1"/>
</dbReference>
<feature type="domain" description="Transketolase-like pyrimidine-binding" evidence="4">
    <location>
        <begin position="5"/>
        <end position="171"/>
    </location>
</feature>
<evidence type="ECO:0000256" key="2">
    <source>
        <dbReference type="ARBA" id="ARBA00007131"/>
    </source>
</evidence>
<organism evidence="5 6">
    <name type="scientific">Anaerobacterium chartisolvens</name>
    <dbReference type="NCBI Taxonomy" id="1297424"/>
    <lineage>
        <taxon>Bacteria</taxon>
        <taxon>Bacillati</taxon>
        <taxon>Bacillota</taxon>
        <taxon>Clostridia</taxon>
        <taxon>Eubacteriales</taxon>
        <taxon>Oscillospiraceae</taxon>
        <taxon>Anaerobacterium</taxon>
    </lineage>
</organism>
<name>A0A369BEX4_9FIRM</name>
<comment type="cofactor">
    <cofactor evidence="1">
        <name>thiamine diphosphate</name>
        <dbReference type="ChEBI" id="CHEBI:58937"/>
    </cofactor>
</comment>
<dbReference type="InterPro" id="IPR051157">
    <property type="entry name" value="PDH/Transketolase"/>
</dbReference>
<dbReference type="EMBL" id="QPJT01000002">
    <property type="protein sequence ID" value="RCX20089.1"/>
    <property type="molecule type" value="Genomic_DNA"/>
</dbReference>
<dbReference type="OrthoDB" id="8732661at2"/>
<dbReference type="InterPro" id="IPR009014">
    <property type="entry name" value="Transketo_C/PFOR_II"/>
</dbReference>
<dbReference type="RefSeq" id="WP_114296206.1">
    <property type="nucleotide sequence ID" value="NZ_QPJT01000002.1"/>
</dbReference>
<dbReference type="AlphaFoldDB" id="A0A369BEX4"/>
<dbReference type="InterPro" id="IPR033248">
    <property type="entry name" value="Transketolase_C"/>
</dbReference>
<comment type="caution">
    <text evidence="5">The sequence shown here is derived from an EMBL/GenBank/DDBJ whole genome shotgun (WGS) entry which is preliminary data.</text>
</comment>
<dbReference type="SMART" id="SM00861">
    <property type="entry name" value="Transket_pyr"/>
    <property type="match status" value="1"/>
</dbReference>
<dbReference type="Proteomes" id="UP000253034">
    <property type="component" value="Unassembled WGS sequence"/>
</dbReference>
<sequence length="315" mass="34173">MYENMEMRQVFAGELERIMQEDERVVCIDADLARANGTLGLRSKFPDRAFDVGVAEQNMASVAAGLAAYGFIPFIGSFTPFATRRICDQVAISIAYAKRNVKIVGSDPGISAELNGGTHMSMEDIGVLRSIPGMVIFEPVDGMQMAKAMPELIKYDGPVYIRLFRKPAPAVFGEDYEFDLFKADVIKEGGDVSIFASGIMVAHAARACEILKGKGIQAELINIHTIKPIDREAVVNSVRKTGAAVTCENHNIIGGLKSAVCEVLSEDCPAPVKAVGVNDHFGEVAKTDYLLKKYKMTAEDIVEAAFEVIKKKGEG</sequence>
<gene>
    <name evidence="5" type="ORF">DFR58_102158</name>
</gene>
<dbReference type="SUPFAM" id="SSF52922">
    <property type="entry name" value="TK C-terminal domain-like"/>
    <property type="match status" value="1"/>
</dbReference>
<dbReference type="Pfam" id="PF02780">
    <property type="entry name" value="Transketolase_C"/>
    <property type="match status" value="1"/>
</dbReference>
<dbReference type="InterPro" id="IPR029061">
    <property type="entry name" value="THDP-binding"/>
</dbReference>
<reference evidence="5 6" key="1">
    <citation type="submission" date="2018-07" db="EMBL/GenBank/DDBJ databases">
        <title>Genomic Encyclopedia of Type Strains, Phase IV (KMG-IV): sequencing the most valuable type-strain genomes for metagenomic binning, comparative biology and taxonomic classification.</title>
        <authorList>
            <person name="Goeker M."/>
        </authorList>
    </citation>
    <scope>NUCLEOTIDE SEQUENCE [LARGE SCALE GENOMIC DNA]</scope>
    <source>
        <strain evidence="5 6">DSM 27016</strain>
    </source>
</reference>
<evidence type="ECO:0000256" key="3">
    <source>
        <dbReference type="ARBA" id="ARBA00023052"/>
    </source>
</evidence>
<protein>
    <submittedName>
        <fullName evidence="5">Transketolase</fullName>
    </submittedName>
</protein>
<dbReference type="SUPFAM" id="SSF52518">
    <property type="entry name" value="Thiamin diphosphate-binding fold (THDP-binding)"/>
    <property type="match status" value="1"/>
</dbReference>
<dbReference type="PANTHER" id="PTHR43825">
    <property type="entry name" value="PYRUVATE DEHYDROGENASE E1 COMPONENT"/>
    <property type="match status" value="1"/>
</dbReference>
<evidence type="ECO:0000256" key="1">
    <source>
        <dbReference type="ARBA" id="ARBA00001964"/>
    </source>
</evidence>
<dbReference type="Gene3D" id="3.40.50.920">
    <property type="match status" value="1"/>
</dbReference>
<proteinExistence type="inferred from homology"/>
<accession>A0A369BEX4</accession>
<comment type="similarity">
    <text evidence="2">Belongs to the transketolase family.</text>
</comment>
<keyword evidence="3" id="KW-0786">Thiamine pyrophosphate</keyword>
<dbReference type="InterPro" id="IPR005475">
    <property type="entry name" value="Transketolase-like_Pyr-bd"/>
</dbReference>
<dbReference type="Gene3D" id="3.40.50.970">
    <property type="match status" value="1"/>
</dbReference>
<keyword evidence="6" id="KW-1185">Reference proteome</keyword>
<dbReference type="PANTHER" id="PTHR43825:SF1">
    <property type="entry name" value="TRANSKETOLASE-LIKE PYRIMIDINE-BINDING DOMAIN-CONTAINING PROTEIN"/>
    <property type="match status" value="1"/>
</dbReference>
<evidence type="ECO:0000313" key="6">
    <source>
        <dbReference type="Proteomes" id="UP000253034"/>
    </source>
</evidence>
<evidence type="ECO:0000313" key="5">
    <source>
        <dbReference type="EMBL" id="RCX20089.1"/>
    </source>
</evidence>